<dbReference type="InterPro" id="IPR004125">
    <property type="entry name" value="Signal_recog_particle_SRP54_M"/>
</dbReference>
<dbReference type="EMBL" id="CAJNNV010024670">
    <property type="protein sequence ID" value="CAE8610423.1"/>
    <property type="molecule type" value="Genomic_DNA"/>
</dbReference>
<feature type="region of interest" description="Disordered" evidence="1">
    <location>
        <begin position="158"/>
        <end position="197"/>
    </location>
</feature>
<dbReference type="GO" id="GO:0006614">
    <property type="term" value="P:SRP-dependent cotranslational protein targeting to membrane"/>
    <property type="evidence" value="ECO:0007669"/>
    <property type="project" value="InterPro"/>
</dbReference>
<sequence>MGKSMTNSAAQAATGMTTEENEKLILKCRTGTMNFNDFMSMLDTMNKLGGAGSALGTVGNMLSQGNQDMEEAKLKMKNYQAILDAMTPEERENPGPFLAKGKEIRPSIERIAKDSNNEEEAIDTFILEFGTLRSLFGKLGAGDGRDFEDIAKEVRMENAVQDAEAKSRPARRALQLEQKKGDKKDKKKGKTPEWMTA</sequence>
<evidence type="ECO:0000313" key="3">
    <source>
        <dbReference type="EMBL" id="CAE8610423.1"/>
    </source>
</evidence>
<dbReference type="AlphaFoldDB" id="A0A813FIS9"/>
<dbReference type="GO" id="GO:0005525">
    <property type="term" value="F:GTP binding"/>
    <property type="evidence" value="ECO:0007669"/>
    <property type="project" value="InterPro"/>
</dbReference>
<gene>
    <name evidence="3" type="ORF">PGLA1383_LOCUS28248</name>
</gene>
<dbReference type="InterPro" id="IPR022941">
    <property type="entry name" value="SRP54"/>
</dbReference>
<dbReference type="Proteomes" id="UP000654075">
    <property type="component" value="Unassembled WGS sequence"/>
</dbReference>
<dbReference type="PANTHER" id="PTHR11564">
    <property type="entry name" value="SIGNAL RECOGNITION PARTICLE 54K PROTEIN SRP54"/>
    <property type="match status" value="1"/>
</dbReference>
<evidence type="ECO:0000256" key="1">
    <source>
        <dbReference type="SAM" id="MobiDB-lite"/>
    </source>
</evidence>
<dbReference type="Pfam" id="PF02978">
    <property type="entry name" value="SRP_SPB"/>
    <property type="match status" value="1"/>
</dbReference>
<dbReference type="GO" id="GO:0003924">
    <property type="term" value="F:GTPase activity"/>
    <property type="evidence" value="ECO:0007669"/>
    <property type="project" value="InterPro"/>
</dbReference>
<keyword evidence="4" id="KW-1185">Reference proteome</keyword>
<dbReference type="GO" id="GO:0048500">
    <property type="term" value="C:signal recognition particle"/>
    <property type="evidence" value="ECO:0007669"/>
    <property type="project" value="InterPro"/>
</dbReference>
<dbReference type="OrthoDB" id="440654at2759"/>
<dbReference type="GO" id="GO:0008312">
    <property type="term" value="F:7S RNA binding"/>
    <property type="evidence" value="ECO:0007669"/>
    <property type="project" value="InterPro"/>
</dbReference>
<evidence type="ECO:0000313" key="4">
    <source>
        <dbReference type="Proteomes" id="UP000654075"/>
    </source>
</evidence>
<name>A0A813FIS9_POLGL</name>
<dbReference type="PANTHER" id="PTHR11564:SF5">
    <property type="entry name" value="SIGNAL RECOGNITION PARTICLE SUBUNIT SRP54"/>
    <property type="match status" value="1"/>
</dbReference>
<organism evidence="3 4">
    <name type="scientific">Polarella glacialis</name>
    <name type="common">Dinoflagellate</name>
    <dbReference type="NCBI Taxonomy" id="89957"/>
    <lineage>
        <taxon>Eukaryota</taxon>
        <taxon>Sar</taxon>
        <taxon>Alveolata</taxon>
        <taxon>Dinophyceae</taxon>
        <taxon>Suessiales</taxon>
        <taxon>Suessiaceae</taxon>
        <taxon>Polarella</taxon>
    </lineage>
</organism>
<accession>A0A813FIS9</accession>
<dbReference type="Gene3D" id="1.10.260.30">
    <property type="entry name" value="Signal recognition particle, SRP54 subunit, M-domain"/>
    <property type="match status" value="1"/>
</dbReference>
<protein>
    <recommendedName>
        <fullName evidence="2">Signal recognition particle SRP54 subunit M-domain domain-containing protein</fullName>
    </recommendedName>
</protein>
<dbReference type="InterPro" id="IPR036891">
    <property type="entry name" value="Signal_recog_part_SRP54_M_sf"/>
</dbReference>
<comment type="caution">
    <text evidence="3">The sequence shown here is derived from an EMBL/GenBank/DDBJ whole genome shotgun (WGS) entry which is preliminary data.</text>
</comment>
<dbReference type="SUPFAM" id="SSF47446">
    <property type="entry name" value="Signal peptide-binding domain"/>
    <property type="match status" value="1"/>
</dbReference>
<reference evidence="3" key="1">
    <citation type="submission" date="2021-02" db="EMBL/GenBank/DDBJ databases">
        <authorList>
            <person name="Dougan E. K."/>
            <person name="Rhodes N."/>
            <person name="Thang M."/>
            <person name="Chan C."/>
        </authorList>
    </citation>
    <scope>NUCLEOTIDE SEQUENCE</scope>
</reference>
<proteinExistence type="predicted"/>
<evidence type="ECO:0000259" key="2">
    <source>
        <dbReference type="Pfam" id="PF02978"/>
    </source>
</evidence>
<feature type="domain" description="Signal recognition particle SRP54 subunit M-domain" evidence="2">
    <location>
        <begin position="33"/>
        <end position="134"/>
    </location>
</feature>